<accession>A0AAW3JQW3</accession>
<protein>
    <submittedName>
        <fullName evidence="1">Heat-shock protein</fullName>
    </submittedName>
</protein>
<keyword evidence="2" id="KW-1185">Reference proteome</keyword>
<comment type="caution">
    <text evidence="1">The sequence shown here is derived from an EMBL/GenBank/DDBJ whole genome shotgun (WGS) entry which is preliminary data.</text>
</comment>
<dbReference type="Proteomes" id="UP000050833">
    <property type="component" value="Unassembled WGS sequence"/>
</dbReference>
<proteinExistence type="predicted"/>
<organism evidence="1 2">
    <name type="scientific">Butyribacter intestini</name>
    <dbReference type="NCBI Taxonomy" id="1703332"/>
    <lineage>
        <taxon>Bacteria</taxon>
        <taxon>Bacillati</taxon>
        <taxon>Bacillota</taxon>
        <taxon>Clostridia</taxon>
        <taxon>Lachnospirales</taxon>
        <taxon>Lachnospiraceae</taxon>
        <taxon>Butyribacter</taxon>
    </lineage>
</organism>
<reference evidence="1 2" key="1">
    <citation type="submission" date="2015-10" db="EMBL/GenBank/DDBJ databases">
        <title>Butyribacter intestini gen. nov., sp. nov., a butyric acid-producing bacterium of the family Lachnospiraceae isolated from the human faeces.</title>
        <authorList>
            <person name="Zou Y."/>
            <person name="Xue W."/>
            <person name="Luo G."/>
            <person name="Lv M."/>
        </authorList>
    </citation>
    <scope>NUCLEOTIDE SEQUENCE [LARGE SCALE GENOMIC DNA]</scope>
    <source>
        <strain evidence="1 2">TF01-11</strain>
    </source>
</reference>
<dbReference type="EMBL" id="LLKB01000005">
    <property type="protein sequence ID" value="KQC85253.1"/>
    <property type="molecule type" value="Genomic_DNA"/>
</dbReference>
<dbReference type="RefSeq" id="WP_022013654.1">
    <property type="nucleotide sequence ID" value="NZ_DBGBRS010000201.1"/>
</dbReference>
<evidence type="ECO:0000313" key="2">
    <source>
        <dbReference type="Proteomes" id="UP000050833"/>
    </source>
</evidence>
<dbReference type="Pfam" id="PF14056">
    <property type="entry name" value="DUF4250"/>
    <property type="match status" value="1"/>
</dbReference>
<dbReference type="AlphaFoldDB" id="A0AAW3JQW3"/>
<sequence length="61" mass="7095">MSNGSIPKDPVMLLSYVNTQLRDFYPDIEEMCKSLDIDREELENKLAAIDYKYDGSMNKFV</sequence>
<dbReference type="InterPro" id="IPR025346">
    <property type="entry name" value="DUF4250"/>
</dbReference>
<evidence type="ECO:0000313" key="1">
    <source>
        <dbReference type="EMBL" id="KQC85253.1"/>
    </source>
</evidence>
<gene>
    <name evidence="1" type="ORF">APZ18_11220</name>
</gene>
<name>A0AAW3JQW3_9FIRM</name>